<gene>
    <name evidence="1" type="ORF">N8E88_31350</name>
</gene>
<keyword evidence="2" id="KW-1185">Reference proteome</keyword>
<reference evidence="1" key="1">
    <citation type="submission" date="2022-09" db="EMBL/GenBank/DDBJ databases">
        <title>Interaction between co-microsymbionts with complementary sets of symbiotic genes in legume-rhizobium systems.</title>
        <authorList>
            <person name="Safronova V."/>
            <person name="Sazanova A."/>
            <person name="Afonin A."/>
            <person name="Chirak E."/>
        </authorList>
    </citation>
    <scope>NUCLEOTIDE SEQUENCE</scope>
    <source>
        <strain evidence="1">A18/3m</strain>
    </source>
</reference>
<protein>
    <submittedName>
        <fullName evidence="1">Uncharacterized protein</fullName>
    </submittedName>
</protein>
<proteinExistence type="predicted"/>
<accession>A0ACD4D4X0</accession>
<name>A0ACD4D4X0_9HYPH</name>
<dbReference type="EMBL" id="CP104973">
    <property type="protein sequence ID" value="UXN60900.1"/>
    <property type="molecule type" value="Genomic_DNA"/>
</dbReference>
<sequence length="264" mass="29626">MSAHDDDLSPKTIARDGILYHPTLTARQRHVAACLIDRWNERDNLCNPGTRCIAMDTGYDRADIRDILDELCEGEDRLFDRIPGIQGRGRSTRYHPRLEAFETHRQEHARRRALTDGEKGVVEPPIIAEKGGIVPPIKKGGISGIKGGTGTPRNLKETHKERSAHARDAKTDFSFGKKSAPLSAEETRKAALHRWWNDLHRDDRWRQCNAFENLRDRSGAALFDLLTEAELAEQGGGFKLIVELINLDDPVAAVRTRLATRSAP</sequence>
<organism evidence="1 2">
    <name type="scientific">Phyllobacterium zundukense</name>
    <dbReference type="NCBI Taxonomy" id="1867719"/>
    <lineage>
        <taxon>Bacteria</taxon>
        <taxon>Pseudomonadati</taxon>
        <taxon>Pseudomonadota</taxon>
        <taxon>Alphaproteobacteria</taxon>
        <taxon>Hyphomicrobiales</taxon>
        <taxon>Phyllobacteriaceae</taxon>
        <taxon>Phyllobacterium</taxon>
    </lineage>
</organism>
<evidence type="ECO:0000313" key="1">
    <source>
        <dbReference type="EMBL" id="UXN60900.1"/>
    </source>
</evidence>
<evidence type="ECO:0000313" key="2">
    <source>
        <dbReference type="Proteomes" id="UP001061991"/>
    </source>
</evidence>
<dbReference type="Proteomes" id="UP001061991">
    <property type="component" value="Chromosome"/>
</dbReference>